<protein>
    <submittedName>
        <fullName evidence="1">Mitochondrial enolase superfamily member 1</fullName>
    </submittedName>
</protein>
<accession>A0ABC9YIV6</accession>
<name>A0ABC9YIV6_GRUJA</name>
<dbReference type="AlphaFoldDB" id="A0ABC9YIV6"/>
<comment type="caution">
    <text evidence="1">The sequence shown here is derived from an EMBL/GenBank/DDBJ whole genome shotgun (WGS) entry which is preliminary data.</text>
</comment>
<dbReference type="PANTHER" id="PTHR33332">
    <property type="entry name" value="REVERSE TRANSCRIPTASE DOMAIN-CONTAINING PROTEIN"/>
    <property type="match status" value="1"/>
</dbReference>
<reference evidence="1 2" key="1">
    <citation type="submission" date="2024-06" db="EMBL/GenBank/DDBJ databases">
        <title>The draft genome of Grus japonensis, version 3.</title>
        <authorList>
            <person name="Nabeshima K."/>
            <person name="Suzuki S."/>
            <person name="Onuma M."/>
        </authorList>
    </citation>
    <scope>NUCLEOTIDE SEQUENCE [LARGE SCALE GENOMIC DNA]</scope>
    <source>
        <strain evidence="1 2">451A</strain>
    </source>
</reference>
<organism evidence="1 2">
    <name type="scientific">Grus japonensis</name>
    <name type="common">Japanese crane</name>
    <name type="synonym">Red-crowned crane</name>
    <dbReference type="NCBI Taxonomy" id="30415"/>
    <lineage>
        <taxon>Eukaryota</taxon>
        <taxon>Metazoa</taxon>
        <taxon>Chordata</taxon>
        <taxon>Craniata</taxon>
        <taxon>Vertebrata</taxon>
        <taxon>Euteleostomi</taxon>
        <taxon>Archelosauria</taxon>
        <taxon>Archosauria</taxon>
        <taxon>Dinosauria</taxon>
        <taxon>Saurischia</taxon>
        <taxon>Theropoda</taxon>
        <taxon>Coelurosauria</taxon>
        <taxon>Aves</taxon>
        <taxon>Neognathae</taxon>
        <taxon>Neoaves</taxon>
        <taxon>Gruiformes</taxon>
        <taxon>Gruidae</taxon>
        <taxon>Grus</taxon>
    </lineage>
</organism>
<evidence type="ECO:0000313" key="2">
    <source>
        <dbReference type="Proteomes" id="UP001623348"/>
    </source>
</evidence>
<gene>
    <name evidence="1" type="ORF">GRJ2_003419600</name>
</gene>
<evidence type="ECO:0000313" key="1">
    <source>
        <dbReference type="EMBL" id="GAB0209539.1"/>
    </source>
</evidence>
<dbReference type="EMBL" id="BAAFJT010000312">
    <property type="protein sequence ID" value="GAB0209539.1"/>
    <property type="molecule type" value="Genomic_DNA"/>
</dbReference>
<proteinExistence type="predicted"/>
<dbReference type="Proteomes" id="UP001623348">
    <property type="component" value="Unassembled WGS sequence"/>
</dbReference>
<keyword evidence="2" id="KW-1185">Reference proteome</keyword>
<sequence length="186" mass="20464">MKFNKGKCRVLRLGRNNPRHQYRLGVELLGSSTVAKDLGVLVDNKLSRSQQCALVAKKANGILGCIKKSVASSTVGPQALGTKIQVDANTDPLSVKEEESVCELLQELDPYKSMSPDNMHLRVLGELADVVVRPLSIILEKLWRSGDVPEDWKKANVTPIYKKGLKEDPGNYRPISLTSVPGKVME</sequence>